<dbReference type="Gene3D" id="3.30.465.10">
    <property type="match status" value="1"/>
</dbReference>
<keyword evidence="1" id="KW-0677">Repeat</keyword>
<dbReference type="Gene3D" id="3.10.580.10">
    <property type="entry name" value="CBS-domain"/>
    <property type="match status" value="1"/>
</dbReference>
<feature type="domain" description="CBS" evidence="4">
    <location>
        <begin position="141"/>
        <end position="198"/>
    </location>
</feature>
<accession>A0A6V8MP13</accession>
<dbReference type="EMBL" id="BLXX01000020">
    <property type="protein sequence ID" value="GFO61796.1"/>
    <property type="molecule type" value="Genomic_DNA"/>
</dbReference>
<dbReference type="SUPFAM" id="SSF54631">
    <property type="entry name" value="CBS-domain pair"/>
    <property type="match status" value="1"/>
</dbReference>
<evidence type="ECO:0000259" key="4">
    <source>
        <dbReference type="PROSITE" id="PS51371"/>
    </source>
</evidence>
<dbReference type="SUPFAM" id="SSF56176">
    <property type="entry name" value="FAD-binding/transporter-associated domain-like"/>
    <property type="match status" value="1"/>
</dbReference>
<comment type="caution">
    <text evidence="5">The sequence shown here is derived from an EMBL/GenBank/DDBJ whole genome shotgun (WGS) entry which is preliminary data.</text>
</comment>
<dbReference type="PANTHER" id="PTHR22777:SF17">
    <property type="entry name" value="UPF0053 PROTEIN SLL0260"/>
    <property type="match status" value="1"/>
</dbReference>
<dbReference type="CDD" id="cd04590">
    <property type="entry name" value="CBS_pair_CorC_HlyC_assoc"/>
    <property type="match status" value="1"/>
</dbReference>
<dbReference type="InterPro" id="IPR036318">
    <property type="entry name" value="FAD-bd_PCMH-like_sf"/>
</dbReference>
<name>A0A6V8MP13_9BACT</name>
<evidence type="ECO:0000256" key="3">
    <source>
        <dbReference type="PROSITE-ProRule" id="PRU00703"/>
    </source>
</evidence>
<dbReference type="InterPro" id="IPR005170">
    <property type="entry name" value="Transptr-assoc_dom"/>
</dbReference>
<keyword evidence="6" id="KW-1185">Reference proteome</keyword>
<dbReference type="SMART" id="SM01091">
    <property type="entry name" value="CorC_HlyC"/>
    <property type="match status" value="1"/>
</dbReference>
<feature type="domain" description="CBS" evidence="4">
    <location>
        <begin position="76"/>
        <end position="135"/>
    </location>
</feature>
<dbReference type="Pfam" id="PF03471">
    <property type="entry name" value="CorC_HlyC"/>
    <property type="match status" value="1"/>
</dbReference>
<dbReference type="GO" id="GO:0050660">
    <property type="term" value="F:flavin adenine dinucleotide binding"/>
    <property type="evidence" value="ECO:0007669"/>
    <property type="project" value="InterPro"/>
</dbReference>
<dbReference type="FunFam" id="3.10.580.10:FF:000002">
    <property type="entry name" value="Magnesium/cobalt efflux protein CorC"/>
    <property type="match status" value="1"/>
</dbReference>
<dbReference type="InterPro" id="IPR000644">
    <property type="entry name" value="CBS_dom"/>
</dbReference>
<dbReference type="SMART" id="SM00116">
    <property type="entry name" value="CBS"/>
    <property type="match status" value="2"/>
</dbReference>
<sequence>MANNGGKHPLDEENGRKNGGLIDLLGRFLYGKKKVTEAEIQEIMDAGEEEGLINEEENAMIRSILTLRDSVVREIMLPRTEMACLSADMRLSEVLKEIIACGHSRLPVYQGTIDNIIGLLYAKDLLRYWGLPDDQVELRKLLRVPYFVPETKDLEALLHDFKKRRVHLAVVIDEYGGTAGLVTIEDLLEQIVGDIQDEYDLEEEMLVEEGDGAIVVDGRLPIEELEEHFDVEIEREKFETVGGLIFHLAGSIPCAGEHFVSDSLELTVLEADERRISRVRIVKRDEAAPDKDTEQP</sequence>
<reference evidence="6" key="1">
    <citation type="submission" date="2020-06" db="EMBL/GenBank/DDBJ databases">
        <title>Draft genomic sequence of Geomonas sp. Red330.</title>
        <authorList>
            <person name="Itoh H."/>
            <person name="Zhenxing X."/>
            <person name="Ushijima N."/>
            <person name="Masuda Y."/>
            <person name="Shiratori Y."/>
            <person name="Senoo K."/>
        </authorList>
    </citation>
    <scope>NUCLEOTIDE SEQUENCE [LARGE SCALE GENOMIC DNA]</scope>
    <source>
        <strain evidence="6">Red330</strain>
    </source>
</reference>
<dbReference type="PANTHER" id="PTHR22777">
    <property type="entry name" value="HEMOLYSIN-RELATED"/>
    <property type="match status" value="1"/>
</dbReference>
<dbReference type="InterPro" id="IPR044751">
    <property type="entry name" value="Ion_transp-like_CBS"/>
</dbReference>
<dbReference type="AlphaFoldDB" id="A0A6V8MP13"/>
<evidence type="ECO:0000256" key="2">
    <source>
        <dbReference type="ARBA" id="ARBA00023122"/>
    </source>
</evidence>
<dbReference type="GO" id="GO:0005886">
    <property type="term" value="C:plasma membrane"/>
    <property type="evidence" value="ECO:0007669"/>
    <property type="project" value="TreeGrafter"/>
</dbReference>
<evidence type="ECO:0000313" key="5">
    <source>
        <dbReference type="EMBL" id="GFO61796.1"/>
    </source>
</evidence>
<evidence type="ECO:0000256" key="1">
    <source>
        <dbReference type="ARBA" id="ARBA00022737"/>
    </source>
</evidence>
<gene>
    <name evidence="5" type="ORF">GMST_41210</name>
</gene>
<evidence type="ECO:0000313" key="6">
    <source>
        <dbReference type="Proteomes" id="UP000556026"/>
    </source>
</evidence>
<dbReference type="InterPro" id="IPR046342">
    <property type="entry name" value="CBS_dom_sf"/>
</dbReference>
<protein>
    <submittedName>
        <fullName evidence="5">Ion transporter</fullName>
    </submittedName>
</protein>
<keyword evidence="2 3" id="KW-0129">CBS domain</keyword>
<organism evidence="5 6">
    <name type="scientific">Geomonas silvestris</name>
    <dbReference type="NCBI Taxonomy" id="2740184"/>
    <lineage>
        <taxon>Bacteria</taxon>
        <taxon>Pseudomonadati</taxon>
        <taxon>Thermodesulfobacteriota</taxon>
        <taxon>Desulfuromonadia</taxon>
        <taxon>Geobacterales</taxon>
        <taxon>Geobacteraceae</taxon>
        <taxon>Geomonas</taxon>
    </lineage>
</organism>
<dbReference type="Pfam" id="PF00571">
    <property type="entry name" value="CBS"/>
    <property type="match status" value="2"/>
</dbReference>
<dbReference type="Proteomes" id="UP000556026">
    <property type="component" value="Unassembled WGS sequence"/>
</dbReference>
<proteinExistence type="predicted"/>
<dbReference type="PROSITE" id="PS51371">
    <property type="entry name" value="CBS"/>
    <property type="match status" value="2"/>
</dbReference>
<dbReference type="InterPro" id="IPR016169">
    <property type="entry name" value="FAD-bd_PCMH_sub2"/>
</dbReference>